<dbReference type="EMBL" id="CAJVPL010005530">
    <property type="protein sequence ID" value="CAG8658901.1"/>
    <property type="molecule type" value="Genomic_DNA"/>
</dbReference>
<evidence type="ECO:0000313" key="3">
    <source>
        <dbReference type="Proteomes" id="UP000789831"/>
    </source>
</evidence>
<feature type="non-terminal residue" evidence="2">
    <location>
        <position position="51"/>
    </location>
</feature>
<reference evidence="2" key="1">
    <citation type="submission" date="2021-06" db="EMBL/GenBank/DDBJ databases">
        <authorList>
            <person name="Kallberg Y."/>
            <person name="Tangrot J."/>
            <person name="Rosling A."/>
        </authorList>
    </citation>
    <scope>NUCLEOTIDE SEQUENCE</scope>
    <source>
        <strain evidence="2">MT106</strain>
    </source>
</reference>
<accession>A0A9N9HAC8</accession>
<dbReference type="Proteomes" id="UP000789831">
    <property type="component" value="Unassembled WGS sequence"/>
</dbReference>
<gene>
    <name evidence="2" type="ORF">AGERDE_LOCUS11718</name>
</gene>
<evidence type="ECO:0000256" key="1">
    <source>
        <dbReference type="SAM" id="MobiDB-lite"/>
    </source>
</evidence>
<keyword evidence="3" id="KW-1185">Reference proteome</keyword>
<evidence type="ECO:0000313" key="2">
    <source>
        <dbReference type="EMBL" id="CAG8658901.1"/>
    </source>
</evidence>
<name>A0A9N9HAC8_9GLOM</name>
<proteinExistence type="predicted"/>
<dbReference type="AlphaFoldDB" id="A0A9N9HAC8"/>
<sequence>QSVNSSEEESNETETDGSEVESTPDWHGHSWSSTWMTLISTCRPLEVTSTT</sequence>
<organism evidence="2 3">
    <name type="scientific">Ambispora gerdemannii</name>
    <dbReference type="NCBI Taxonomy" id="144530"/>
    <lineage>
        <taxon>Eukaryota</taxon>
        <taxon>Fungi</taxon>
        <taxon>Fungi incertae sedis</taxon>
        <taxon>Mucoromycota</taxon>
        <taxon>Glomeromycotina</taxon>
        <taxon>Glomeromycetes</taxon>
        <taxon>Archaeosporales</taxon>
        <taxon>Ambisporaceae</taxon>
        <taxon>Ambispora</taxon>
    </lineage>
</organism>
<comment type="caution">
    <text evidence="2">The sequence shown here is derived from an EMBL/GenBank/DDBJ whole genome shotgun (WGS) entry which is preliminary data.</text>
</comment>
<protein>
    <submittedName>
        <fullName evidence="2">9503_t:CDS:1</fullName>
    </submittedName>
</protein>
<feature type="compositionally biased region" description="Acidic residues" evidence="1">
    <location>
        <begin position="1"/>
        <end position="19"/>
    </location>
</feature>
<feature type="region of interest" description="Disordered" evidence="1">
    <location>
        <begin position="1"/>
        <end position="30"/>
    </location>
</feature>